<organism evidence="2">
    <name type="scientific">Leviviridae sp</name>
    <dbReference type="NCBI Taxonomy" id="2027243"/>
    <lineage>
        <taxon>Viruses</taxon>
        <taxon>Riboviria</taxon>
        <taxon>Orthornavirae</taxon>
        <taxon>Lenarviricota</taxon>
        <taxon>Leviviricetes</taxon>
        <taxon>Norzivirales</taxon>
        <taxon>Fiersviridae</taxon>
    </lineage>
</organism>
<proteinExistence type="predicted"/>
<feature type="region of interest" description="Disordered" evidence="1">
    <location>
        <begin position="42"/>
        <end position="63"/>
    </location>
</feature>
<sequence>MPLNSTLNTNEIKDSSGVEQEFTRLSTVGRSTEYKLITENPGYPHRLKVSHSESGTGTSKRRRSVVRFDKTVVGQIDTTKPITISVYNVVDIPVGNMSAYTEAKNVQANLMSFMASLGATTTILFDCTGNGADAAINGGL</sequence>
<evidence type="ECO:0000256" key="1">
    <source>
        <dbReference type="SAM" id="MobiDB-lite"/>
    </source>
</evidence>
<name>A0A514DC04_9VIRU</name>
<accession>A0A514DC04</accession>
<reference evidence="2" key="1">
    <citation type="submission" date="2019-05" db="EMBL/GenBank/DDBJ databases">
        <title>Metatranscriptomic reconstruction reveals RNA viruses with the potential to shape carbon cycling in soil.</title>
        <authorList>
            <person name="Starr E.P."/>
            <person name="Nuccio E."/>
            <person name="Pett-Ridge J."/>
            <person name="Banfield J.F."/>
            <person name="Firestone M.K."/>
        </authorList>
    </citation>
    <scope>NUCLEOTIDE SEQUENCE</scope>
    <source>
        <strain evidence="2">H1_Bulk_Litter_5_scaffold_883</strain>
    </source>
</reference>
<evidence type="ECO:0000313" key="2">
    <source>
        <dbReference type="EMBL" id="QDH91144.1"/>
    </source>
</evidence>
<dbReference type="EMBL" id="MN036037">
    <property type="protein sequence ID" value="QDH91144.1"/>
    <property type="molecule type" value="Genomic_RNA"/>
</dbReference>
<gene>
    <name evidence="2" type="ORF">H1BulkLitter5883_000002</name>
</gene>
<protein>
    <submittedName>
        <fullName evidence="2">Uncharacterized protein</fullName>
    </submittedName>
</protein>